<reference evidence="1" key="1">
    <citation type="submission" date="2022-02" db="EMBL/GenBank/DDBJ databases">
        <title>Atlantic sturgeon de novo genome assembly.</title>
        <authorList>
            <person name="Stock M."/>
            <person name="Klopp C."/>
            <person name="Guiguen Y."/>
            <person name="Cabau C."/>
            <person name="Parinello H."/>
            <person name="Santidrian Yebra-Pimentel E."/>
            <person name="Kuhl H."/>
            <person name="Dirks R.P."/>
            <person name="Guessner J."/>
            <person name="Wuertz S."/>
            <person name="Du K."/>
            <person name="Schartl M."/>
        </authorList>
    </citation>
    <scope>NUCLEOTIDE SEQUENCE</scope>
    <source>
        <strain evidence="1">STURGEONOMICS-FGT-2020</strain>
        <tissue evidence="1">Whole blood</tissue>
    </source>
</reference>
<comment type="caution">
    <text evidence="1">The sequence shown here is derived from an EMBL/GenBank/DDBJ whole genome shotgun (WGS) entry which is preliminary data.</text>
</comment>
<dbReference type="InterPro" id="IPR028027">
    <property type="entry name" value="SPMAP1"/>
</dbReference>
<dbReference type="Proteomes" id="UP001230051">
    <property type="component" value="Unassembled WGS sequence"/>
</dbReference>
<dbReference type="EMBL" id="JAGXEW010000004">
    <property type="protein sequence ID" value="KAK1172064.1"/>
    <property type="molecule type" value="Genomic_DNA"/>
</dbReference>
<proteinExistence type="predicted"/>
<protein>
    <submittedName>
        <fullName evidence="1">Uncharacterized protein</fullName>
    </submittedName>
</protein>
<dbReference type="PANTHER" id="PTHR34221">
    <property type="entry name" value="HYPOTHETICAL PROTEIN LOC691189"/>
    <property type="match status" value="1"/>
</dbReference>
<keyword evidence="2" id="KW-1185">Reference proteome</keyword>
<evidence type="ECO:0000313" key="2">
    <source>
        <dbReference type="Proteomes" id="UP001230051"/>
    </source>
</evidence>
<dbReference type="AlphaFoldDB" id="A0AAD8LRV6"/>
<name>A0AAD8LRV6_ACIOX</name>
<accession>A0AAD8LRV6</accession>
<evidence type="ECO:0000313" key="1">
    <source>
        <dbReference type="EMBL" id="KAK1172064.1"/>
    </source>
</evidence>
<gene>
    <name evidence="1" type="ORF">AOXY_G4545</name>
</gene>
<organism evidence="1 2">
    <name type="scientific">Acipenser oxyrinchus oxyrinchus</name>
    <dbReference type="NCBI Taxonomy" id="40147"/>
    <lineage>
        <taxon>Eukaryota</taxon>
        <taxon>Metazoa</taxon>
        <taxon>Chordata</taxon>
        <taxon>Craniata</taxon>
        <taxon>Vertebrata</taxon>
        <taxon>Euteleostomi</taxon>
        <taxon>Actinopterygii</taxon>
        <taxon>Chondrostei</taxon>
        <taxon>Acipenseriformes</taxon>
        <taxon>Acipenseridae</taxon>
        <taxon>Acipenser</taxon>
    </lineage>
</organism>
<dbReference type="PANTHER" id="PTHR34221:SF4">
    <property type="entry name" value="CHROMOSOME LG9 OPEN READING FRAME, HUMAN C17ORF98"/>
    <property type="match status" value="1"/>
</dbReference>
<dbReference type="Pfam" id="PF15075">
    <property type="entry name" value="SPMAP1-like"/>
    <property type="match status" value="1"/>
</dbReference>
<sequence length="167" mass="18354">MLSASRSFARFGPSPSVSELRNRERRFVLDCVAVDSIARDYSHSLPKLGSVIPPYNPQADKNAKGYFRTKPVPALLKRTGQSRGGTSIPGRLADRFNDHGAAALYVTRRNTTAGAGYSQEQVEGHSQFLASVRPVCGYNGLYGFRRNTPSLRRLPSAFGVADLYPIY</sequence>